<dbReference type="AlphaFoldDB" id="A0A6J8ASN2"/>
<sequence>MLRFKRCTNDPVDLQTQYALFSKRLIKRGYKENKIKTVMQEVTAKQTNATFMVKLKSILQSPPLIFSTVFSRQKTHLKNNILKHWDKLKDDKEAKLLFAKKTSFRFPGTVGKKEENPSLGEISFDFKMDSVDLSHFNLEKEGLVTQCLEELRKHTQKETPVNFTSSLDQGSNSFFNEKLDIVRSELSEQFLSKLIEMCEEHHKSTLSSISNLLEDTERQLGCGNSEKGALLKKLTYQVKEKKDIWNERYLRAIRNMSAPSNEKLENEENTISKLQEELRKMRSFLEPSHRGRG</sequence>
<organism evidence="1 2">
    <name type="scientific">Mytilus coruscus</name>
    <name type="common">Sea mussel</name>
    <dbReference type="NCBI Taxonomy" id="42192"/>
    <lineage>
        <taxon>Eukaryota</taxon>
        <taxon>Metazoa</taxon>
        <taxon>Spiralia</taxon>
        <taxon>Lophotrochozoa</taxon>
        <taxon>Mollusca</taxon>
        <taxon>Bivalvia</taxon>
        <taxon>Autobranchia</taxon>
        <taxon>Pteriomorphia</taxon>
        <taxon>Mytilida</taxon>
        <taxon>Mytiloidea</taxon>
        <taxon>Mytilidae</taxon>
        <taxon>Mytilinae</taxon>
        <taxon>Mytilus</taxon>
    </lineage>
</organism>
<dbReference type="Proteomes" id="UP000507470">
    <property type="component" value="Unassembled WGS sequence"/>
</dbReference>
<gene>
    <name evidence="1" type="ORF">MCOR_10980</name>
</gene>
<dbReference type="EMBL" id="CACVKT020001883">
    <property type="protein sequence ID" value="CAC5373117.1"/>
    <property type="molecule type" value="Genomic_DNA"/>
</dbReference>
<evidence type="ECO:0000313" key="2">
    <source>
        <dbReference type="Proteomes" id="UP000507470"/>
    </source>
</evidence>
<proteinExistence type="predicted"/>
<reference evidence="1 2" key="1">
    <citation type="submission" date="2020-06" db="EMBL/GenBank/DDBJ databases">
        <authorList>
            <person name="Li R."/>
            <person name="Bekaert M."/>
        </authorList>
    </citation>
    <scope>NUCLEOTIDE SEQUENCE [LARGE SCALE GENOMIC DNA]</scope>
    <source>
        <strain evidence="2">wild</strain>
    </source>
</reference>
<evidence type="ECO:0000313" key="1">
    <source>
        <dbReference type="EMBL" id="CAC5373117.1"/>
    </source>
</evidence>
<accession>A0A6J8ASN2</accession>
<name>A0A6J8ASN2_MYTCO</name>
<keyword evidence="2" id="KW-1185">Reference proteome</keyword>
<protein>
    <submittedName>
        <fullName evidence="1">Uncharacterized protein</fullName>
    </submittedName>
</protein>